<organism evidence="2 3">
    <name type="scientific">Fusibacter ferrireducens</name>
    <dbReference type="NCBI Taxonomy" id="2785058"/>
    <lineage>
        <taxon>Bacteria</taxon>
        <taxon>Bacillati</taxon>
        <taxon>Bacillota</taxon>
        <taxon>Clostridia</taxon>
        <taxon>Eubacteriales</taxon>
        <taxon>Eubacteriales Family XII. Incertae Sedis</taxon>
        <taxon>Fusibacter</taxon>
    </lineage>
</organism>
<keyword evidence="2" id="KW-0808">Transferase</keyword>
<protein>
    <submittedName>
        <fullName evidence="2">Class I SAM-dependent methyltransferase</fullName>
    </submittedName>
</protein>
<reference evidence="2 3" key="1">
    <citation type="submission" date="2020-11" db="EMBL/GenBank/DDBJ databases">
        <title>Fusibacter basophilias sp. nov.</title>
        <authorList>
            <person name="Qiu D."/>
        </authorList>
    </citation>
    <scope>NUCLEOTIDE SEQUENCE [LARGE SCALE GENOMIC DNA]</scope>
    <source>
        <strain evidence="2 3">Q10-2</strain>
    </source>
</reference>
<keyword evidence="3" id="KW-1185">Reference proteome</keyword>
<dbReference type="InterPro" id="IPR029063">
    <property type="entry name" value="SAM-dependent_MTases_sf"/>
</dbReference>
<dbReference type="GO" id="GO:0032259">
    <property type="term" value="P:methylation"/>
    <property type="evidence" value="ECO:0007669"/>
    <property type="project" value="UniProtKB-KW"/>
</dbReference>
<sequence>MEKKIENRVMDYWTERIEEFGKVRKNELKDGLAERWCDVLEKYLPAQKPLKILDVGTGIGYFCILLAKRGHEMTGVDLTPVMIEEARKLADNEGLKISFDEMDAQNLLFEDESFDAVISRNLTWTLPDPERAYGEWFRVLKKEGVLINFDANYGSGILSHKAEKKGAGNEVPYGHTGVTHELEKENREITLAMKISREERPTWDTAVLKKIGFSFCTSDVHVGKSILGELNDPAAPIFLVAAKK</sequence>
<proteinExistence type="predicted"/>
<comment type="caution">
    <text evidence="2">The sequence shown here is derived from an EMBL/GenBank/DDBJ whole genome shotgun (WGS) entry which is preliminary data.</text>
</comment>
<dbReference type="Pfam" id="PF08241">
    <property type="entry name" value="Methyltransf_11"/>
    <property type="match status" value="1"/>
</dbReference>
<evidence type="ECO:0000313" key="2">
    <source>
        <dbReference type="EMBL" id="MBF4693952.1"/>
    </source>
</evidence>
<accession>A0ABR9ZU04</accession>
<dbReference type="GO" id="GO:0008168">
    <property type="term" value="F:methyltransferase activity"/>
    <property type="evidence" value="ECO:0007669"/>
    <property type="project" value="UniProtKB-KW"/>
</dbReference>
<evidence type="ECO:0000259" key="1">
    <source>
        <dbReference type="Pfam" id="PF08241"/>
    </source>
</evidence>
<feature type="domain" description="Methyltransferase type 11" evidence="1">
    <location>
        <begin position="53"/>
        <end position="147"/>
    </location>
</feature>
<dbReference type="EMBL" id="JADKNH010000007">
    <property type="protein sequence ID" value="MBF4693952.1"/>
    <property type="molecule type" value="Genomic_DNA"/>
</dbReference>
<keyword evidence="2" id="KW-0489">Methyltransferase</keyword>
<dbReference type="CDD" id="cd02440">
    <property type="entry name" value="AdoMet_MTases"/>
    <property type="match status" value="1"/>
</dbReference>
<dbReference type="Proteomes" id="UP000614200">
    <property type="component" value="Unassembled WGS sequence"/>
</dbReference>
<dbReference type="SUPFAM" id="SSF53335">
    <property type="entry name" value="S-adenosyl-L-methionine-dependent methyltransferases"/>
    <property type="match status" value="1"/>
</dbReference>
<name>A0ABR9ZU04_9FIRM</name>
<dbReference type="Gene3D" id="3.40.50.150">
    <property type="entry name" value="Vaccinia Virus protein VP39"/>
    <property type="match status" value="1"/>
</dbReference>
<dbReference type="PANTHER" id="PTHR43591">
    <property type="entry name" value="METHYLTRANSFERASE"/>
    <property type="match status" value="1"/>
</dbReference>
<dbReference type="RefSeq" id="WP_194702189.1">
    <property type="nucleotide sequence ID" value="NZ_JADKNH010000007.1"/>
</dbReference>
<evidence type="ECO:0000313" key="3">
    <source>
        <dbReference type="Proteomes" id="UP000614200"/>
    </source>
</evidence>
<dbReference type="InterPro" id="IPR013216">
    <property type="entry name" value="Methyltransf_11"/>
</dbReference>
<dbReference type="PANTHER" id="PTHR43591:SF24">
    <property type="entry name" value="2-METHOXY-6-POLYPRENYL-1,4-BENZOQUINOL METHYLASE, MITOCHONDRIAL"/>
    <property type="match status" value="1"/>
</dbReference>
<gene>
    <name evidence="2" type="ORF">ISU02_12595</name>
</gene>